<dbReference type="Proteomes" id="UP001482520">
    <property type="component" value="Unassembled WGS sequence"/>
</dbReference>
<sequence>MPPVQRPAAPTSAVPSSAVPPAVDVHQHLWPEPFLDRLRARTRPPHLRGWTLHTAAEAPYDVRAADHDVAGRVAADRAAGTGLACVSLSAPLGVESLPRPEADELLAAWHDGVAALPGHFAAWASVADADPDLEGLAARLAPRPGGVVGGVVGGVIGGFVGVQLPATSLGTPQGWDRLGDVLAVAARADRPVLVHPGPVAASPADAPGWWAPVVDYTAQLHAAWWAWHAAGVRARHPGLRVVLAAAAGLAPLHHERHAARGGDPAPVDPDLFVDTSSYGPRALDAVVRALGVDTLVLGSDRPYAEPLAHLLGEAATHAVRVVNPRRLLGPHAPAAAAEAVPDPDPRHHRPQEGPS</sequence>
<dbReference type="EMBL" id="JBEGDP010000001">
    <property type="protein sequence ID" value="MEQ7845665.1"/>
    <property type="molecule type" value="Genomic_DNA"/>
</dbReference>
<feature type="compositionally biased region" description="Low complexity" evidence="2">
    <location>
        <begin position="330"/>
        <end position="340"/>
    </location>
</feature>
<dbReference type="PANTHER" id="PTHR21240:SF28">
    <property type="entry name" value="ISO-OROTATE DECARBOXYLASE (EUROFUNG)"/>
    <property type="match status" value="1"/>
</dbReference>
<evidence type="ECO:0000256" key="1">
    <source>
        <dbReference type="ARBA" id="ARBA00023239"/>
    </source>
</evidence>
<keyword evidence="1" id="KW-0456">Lyase</keyword>
<dbReference type="InterPro" id="IPR032465">
    <property type="entry name" value="ACMSD"/>
</dbReference>
<protein>
    <submittedName>
        <fullName evidence="3">Amidohydrolase</fullName>
    </submittedName>
</protein>
<comment type="caution">
    <text evidence="3">The sequence shown here is derived from an EMBL/GenBank/DDBJ whole genome shotgun (WGS) entry which is preliminary data.</text>
</comment>
<dbReference type="Gene3D" id="3.20.20.140">
    <property type="entry name" value="Metal-dependent hydrolases"/>
    <property type="match status" value="1"/>
</dbReference>
<evidence type="ECO:0000313" key="4">
    <source>
        <dbReference type="Proteomes" id="UP001482520"/>
    </source>
</evidence>
<organism evidence="3 4">
    <name type="scientific">Nocardioides kribbensis</name>
    <dbReference type="NCBI Taxonomy" id="305517"/>
    <lineage>
        <taxon>Bacteria</taxon>
        <taxon>Bacillati</taxon>
        <taxon>Actinomycetota</taxon>
        <taxon>Actinomycetes</taxon>
        <taxon>Propionibacteriales</taxon>
        <taxon>Nocardioidaceae</taxon>
        <taxon>Nocardioides</taxon>
    </lineage>
</organism>
<proteinExistence type="predicted"/>
<evidence type="ECO:0000256" key="2">
    <source>
        <dbReference type="SAM" id="MobiDB-lite"/>
    </source>
</evidence>
<gene>
    <name evidence="3" type="ORF">V6R90_00135</name>
</gene>
<name>A0ABV1NT31_9ACTN</name>
<dbReference type="InterPro" id="IPR032466">
    <property type="entry name" value="Metal_Hydrolase"/>
</dbReference>
<feature type="region of interest" description="Disordered" evidence="2">
    <location>
        <begin position="330"/>
        <end position="355"/>
    </location>
</feature>
<dbReference type="SUPFAM" id="SSF51556">
    <property type="entry name" value="Metallo-dependent hydrolases"/>
    <property type="match status" value="1"/>
</dbReference>
<keyword evidence="4" id="KW-1185">Reference proteome</keyword>
<reference evidence="3 4" key="1">
    <citation type="submission" date="2024-02" db="EMBL/GenBank/DDBJ databases">
        <title>Full genome sequence of Nocardioides kribbensis.</title>
        <authorList>
            <person name="Poletto B.L."/>
            <person name="Silva G."/>
            <person name="Galante D."/>
            <person name="Campos K.R."/>
            <person name="Santos M.B.N."/>
            <person name="Sacchi C.T."/>
        </authorList>
    </citation>
    <scope>NUCLEOTIDE SEQUENCE [LARGE SCALE GENOMIC DNA]</scope>
    <source>
        <strain evidence="3 4">O4R</strain>
    </source>
</reference>
<accession>A0ABV1NT31</accession>
<dbReference type="PANTHER" id="PTHR21240">
    <property type="entry name" value="2-AMINO-3-CARBOXYLMUCONATE-6-SEMIALDEHYDE DECARBOXYLASE"/>
    <property type="match status" value="1"/>
</dbReference>
<dbReference type="RefSeq" id="WP_349803366.1">
    <property type="nucleotide sequence ID" value="NZ_JBEGDP010000001.1"/>
</dbReference>
<evidence type="ECO:0000313" key="3">
    <source>
        <dbReference type="EMBL" id="MEQ7845665.1"/>
    </source>
</evidence>